<evidence type="ECO:0000313" key="1">
    <source>
        <dbReference type="EMBL" id="KAK1121078.1"/>
    </source>
</evidence>
<protein>
    <submittedName>
        <fullName evidence="1">Uncharacterized protein</fullName>
    </submittedName>
</protein>
<dbReference type="AlphaFoldDB" id="A0AA40FL03"/>
<gene>
    <name evidence="1" type="ORF">K0M31_010858</name>
</gene>
<dbReference type="EMBL" id="JAHYIQ010000028">
    <property type="protein sequence ID" value="KAK1121078.1"/>
    <property type="molecule type" value="Genomic_DNA"/>
</dbReference>
<sequence length="236" mass="26308">MEDQSPHSVRAISSEAEFRPGHYCSRRSRDNFHRFTQIWPANSLAGLACLRATSPGTQNCSRKLKSGNLRGPLGQRIGEEAQFSLWYFASERVFKGITVANQFVTSFAKFDQVPYSGSFAAEQKIICCPTVNTLSVRIITNKSSRLAFNRLNIRVALFKSYSRALKGIRFSRLSLAAPFSIPLGSAPEEKESFKGSSGCRKGSWFTHRDGTFSSRLVKALRTIDCKSRRHGQGDPS</sequence>
<name>A0AA40FL03_9HYME</name>
<keyword evidence="2" id="KW-1185">Reference proteome</keyword>
<proteinExistence type="predicted"/>
<accession>A0AA40FL03</accession>
<evidence type="ECO:0000313" key="2">
    <source>
        <dbReference type="Proteomes" id="UP001177670"/>
    </source>
</evidence>
<dbReference type="Proteomes" id="UP001177670">
    <property type="component" value="Unassembled WGS sequence"/>
</dbReference>
<comment type="caution">
    <text evidence="1">The sequence shown here is derived from an EMBL/GenBank/DDBJ whole genome shotgun (WGS) entry which is preliminary data.</text>
</comment>
<reference evidence="1" key="1">
    <citation type="submission" date="2021-10" db="EMBL/GenBank/DDBJ databases">
        <title>Melipona bicolor Genome sequencing and assembly.</title>
        <authorList>
            <person name="Araujo N.S."/>
            <person name="Arias M.C."/>
        </authorList>
    </citation>
    <scope>NUCLEOTIDE SEQUENCE</scope>
    <source>
        <strain evidence="1">USP_2M_L1-L4_2017</strain>
        <tissue evidence="1">Whole body</tissue>
    </source>
</reference>
<organism evidence="1 2">
    <name type="scientific">Melipona bicolor</name>
    <dbReference type="NCBI Taxonomy" id="60889"/>
    <lineage>
        <taxon>Eukaryota</taxon>
        <taxon>Metazoa</taxon>
        <taxon>Ecdysozoa</taxon>
        <taxon>Arthropoda</taxon>
        <taxon>Hexapoda</taxon>
        <taxon>Insecta</taxon>
        <taxon>Pterygota</taxon>
        <taxon>Neoptera</taxon>
        <taxon>Endopterygota</taxon>
        <taxon>Hymenoptera</taxon>
        <taxon>Apocrita</taxon>
        <taxon>Aculeata</taxon>
        <taxon>Apoidea</taxon>
        <taxon>Anthophila</taxon>
        <taxon>Apidae</taxon>
        <taxon>Melipona</taxon>
    </lineage>
</organism>